<organism evidence="2">
    <name type="scientific">bioreactor metagenome</name>
    <dbReference type="NCBI Taxonomy" id="1076179"/>
    <lineage>
        <taxon>unclassified sequences</taxon>
        <taxon>metagenomes</taxon>
        <taxon>ecological metagenomes</taxon>
    </lineage>
</organism>
<reference evidence="2" key="1">
    <citation type="submission" date="2019-08" db="EMBL/GenBank/DDBJ databases">
        <authorList>
            <person name="Kucharzyk K."/>
            <person name="Murdoch R.W."/>
            <person name="Higgins S."/>
            <person name="Loffler F."/>
        </authorList>
    </citation>
    <scope>NUCLEOTIDE SEQUENCE</scope>
</reference>
<dbReference type="InterPro" id="IPR009045">
    <property type="entry name" value="Zn_M74/Hedgehog-like"/>
</dbReference>
<protein>
    <recommendedName>
        <fullName evidence="1">Peptidase M15A C-terminal domain-containing protein</fullName>
    </recommendedName>
</protein>
<evidence type="ECO:0000259" key="1">
    <source>
        <dbReference type="Pfam" id="PF08291"/>
    </source>
</evidence>
<dbReference type="PROSITE" id="PS51257">
    <property type="entry name" value="PROKAR_LIPOPROTEIN"/>
    <property type="match status" value="1"/>
</dbReference>
<accession>A0A644WSY7</accession>
<dbReference type="Gene3D" id="3.30.1380.10">
    <property type="match status" value="1"/>
</dbReference>
<evidence type="ECO:0000313" key="2">
    <source>
        <dbReference type="EMBL" id="MPM07035.1"/>
    </source>
</evidence>
<dbReference type="InterPro" id="IPR013230">
    <property type="entry name" value="Peptidase_M15A_C"/>
</dbReference>
<dbReference type="Pfam" id="PF08291">
    <property type="entry name" value="Peptidase_M15_3"/>
    <property type="match status" value="1"/>
</dbReference>
<dbReference type="EMBL" id="VSSQ01001292">
    <property type="protein sequence ID" value="MPM07035.1"/>
    <property type="molecule type" value="Genomic_DNA"/>
</dbReference>
<name>A0A644WSY7_9ZZZZ</name>
<dbReference type="SUPFAM" id="SSF55166">
    <property type="entry name" value="Hedgehog/DD-peptidase"/>
    <property type="match status" value="1"/>
</dbReference>
<sequence>MKTHLFGFLILILLLSCNRKKDNNESVSKPETSTYAQIDSVYNSFQKIGFSDLPEKYREATGLTDNYKWKYAKREFLIIKSNDLDKNLVADFPVSSFLPEYNPICPPVFSAGRNTFFLLVNKNLLYRILDLKIALKKNGYNPNGFTVRESFRPPVLNEAVGGATGSQHIYGNAADLIVGDADNNGAVDIKDKQILLDLLEKIIGNSGGIGRYPGTTTIHIDVRGFRARWDFHNK</sequence>
<comment type="caution">
    <text evidence="2">The sequence shown here is derived from an EMBL/GenBank/DDBJ whole genome shotgun (WGS) entry which is preliminary data.</text>
</comment>
<dbReference type="AlphaFoldDB" id="A0A644WSY7"/>
<gene>
    <name evidence="2" type="ORF">SDC9_53339</name>
</gene>
<feature type="domain" description="Peptidase M15A C-terminal" evidence="1">
    <location>
        <begin position="147"/>
        <end position="184"/>
    </location>
</feature>
<proteinExistence type="predicted"/>